<dbReference type="RefSeq" id="WP_144441884.1">
    <property type="nucleotide sequence ID" value="NZ_MWWQ01000008.1"/>
</dbReference>
<feature type="compositionally biased region" description="Low complexity" evidence="1">
    <location>
        <begin position="605"/>
        <end position="618"/>
    </location>
</feature>
<sequence>MVTFREHIRTWVSPRNILASLLPAVVAAGVMVLCDAIDGNGYFAFSHTVLHALLLTGGMTLLFLLLLAVAPYARLPQKEKRGGDSRDADKARWYSRHAVLVETGIIFLCWLPWLIALYPANFLGDTLISIGWFTGTVDGAGNFLSDHNPILTVALFGGLAELGKLLHHVGLVFFVFVLVQAVCTCYAFARAVQYVYAEFGLRKAARNLALGFYALCPLFPVWCTYLSKDALFSPLFVLWCVHFVELVRTSGRSMASSREAVVFSLLTIAACLTKKLGIYILLPSIFIALICCAISRGGSDAFEGNVAHDGGVACSGAHGEGKTSGTSRVPVMRNVIISFVASAAVLLVLVPHVLLPILHVQPTERYETYSVQLQQTARYVADHPDDITAEEWSAIDRLLDGSDLSTRWVWYISDPVKYRISEPTDAYSDWLKAYLAEGLRHPLSYVQSYVALESGFGKSDLQIAVQMDSSFMSAYDASDIPDAYMSTGWSLKTGEMAERIYTKLASLPIVGLAHRCVVYTLVIPGFYVAALLASRRKKAWMWLIALPFALTELGLWVSPISITVLGSRYFLPLLYCGPWLFLLSMAMYASGSPADGESYGDDAPSKSASQASLSAAEA</sequence>
<evidence type="ECO:0000256" key="1">
    <source>
        <dbReference type="SAM" id="MobiDB-lite"/>
    </source>
</evidence>
<dbReference type="Proteomes" id="UP000216454">
    <property type="component" value="Unassembled WGS sequence"/>
</dbReference>
<keyword evidence="4" id="KW-1185">Reference proteome</keyword>
<feature type="transmembrane region" description="Helical" evidence="2">
    <location>
        <begin position="231"/>
        <end position="248"/>
    </location>
</feature>
<dbReference type="EMBL" id="MWWQ01000008">
    <property type="protein sequence ID" value="OZG51411.1"/>
    <property type="molecule type" value="Genomic_DNA"/>
</dbReference>
<protein>
    <recommendedName>
        <fullName evidence="5">Glycosyltransferase RgtA/B/C/D-like domain-containing protein</fullName>
    </recommendedName>
</protein>
<accession>A0A261EX32</accession>
<dbReference type="OrthoDB" id="3223943at2"/>
<feature type="transmembrane region" description="Helical" evidence="2">
    <location>
        <begin position="569"/>
        <end position="589"/>
    </location>
</feature>
<feature type="transmembrane region" description="Helical" evidence="2">
    <location>
        <begin position="539"/>
        <end position="557"/>
    </location>
</feature>
<feature type="transmembrane region" description="Helical" evidence="2">
    <location>
        <begin position="335"/>
        <end position="355"/>
    </location>
</feature>
<keyword evidence="2" id="KW-0472">Membrane</keyword>
<name>A0A261EX32_9BIFI</name>
<evidence type="ECO:0000313" key="3">
    <source>
        <dbReference type="EMBL" id="OZG51411.1"/>
    </source>
</evidence>
<dbReference type="Pfam" id="PF19484">
    <property type="entry name" value="DUF6020"/>
    <property type="match status" value="2"/>
</dbReference>
<dbReference type="AlphaFoldDB" id="A0A261EX32"/>
<proteinExistence type="predicted"/>
<feature type="transmembrane region" description="Helical" evidence="2">
    <location>
        <begin position="165"/>
        <end position="188"/>
    </location>
</feature>
<gene>
    <name evidence="3" type="ORF">PSSU_1034</name>
</gene>
<reference evidence="3 4" key="1">
    <citation type="journal article" date="2017" name="BMC Genomics">
        <title>Comparative genomic and phylogenomic analyses of the Bifidobacteriaceae family.</title>
        <authorList>
            <person name="Lugli G.A."/>
            <person name="Milani C."/>
            <person name="Turroni F."/>
            <person name="Duranti S."/>
            <person name="Mancabelli L."/>
            <person name="Mangifesta M."/>
            <person name="Ferrario C."/>
            <person name="Modesto M."/>
            <person name="Mattarelli P."/>
            <person name="Jiri K."/>
            <person name="van Sinderen D."/>
            <person name="Ventura M."/>
        </authorList>
    </citation>
    <scope>NUCLEOTIDE SEQUENCE [LARGE SCALE GENOMIC DNA]</scope>
    <source>
        <strain evidence="3 4">DSM 24744</strain>
    </source>
</reference>
<feature type="transmembrane region" description="Helical" evidence="2">
    <location>
        <begin position="208"/>
        <end position="225"/>
    </location>
</feature>
<keyword evidence="2" id="KW-0812">Transmembrane</keyword>
<feature type="region of interest" description="Disordered" evidence="1">
    <location>
        <begin position="595"/>
        <end position="618"/>
    </location>
</feature>
<feature type="transmembrane region" description="Helical" evidence="2">
    <location>
        <begin position="94"/>
        <end position="115"/>
    </location>
</feature>
<comment type="caution">
    <text evidence="3">The sequence shown here is derived from an EMBL/GenBank/DDBJ whole genome shotgun (WGS) entry which is preliminary data.</text>
</comment>
<feature type="transmembrane region" description="Helical" evidence="2">
    <location>
        <begin position="516"/>
        <end position="533"/>
    </location>
</feature>
<evidence type="ECO:0000256" key="2">
    <source>
        <dbReference type="SAM" id="Phobius"/>
    </source>
</evidence>
<evidence type="ECO:0000313" key="4">
    <source>
        <dbReference type="Proteomes" id="UP000216454"/>
    </source>
</evidence>
<dbReference type="InterPro" id="IPR046062">
    <property type="entry name" value="DUF6020"/>
</dbReference>
<feature type="transmembrane region" description="Helical" evidence="2">
    <location>
        <begin position="276"/>
        <end position="296"/>
    </location>
</feature>
<feature type="transmembrane region" description="Helical" evidence="2">
    <location>
        <begin position="52"/>
        <end position="73"/>
    </location>
</feature>
<keyword evidence="2" id="KW-1133">Transmembrane helix</keyword>
<evidence type="ECO:0008006" key="5">
    <source>
        <dbReference type="Google" id="ProtNLM"/>
    </source>
</evidence>
<organism evidence="3 4">
    <name type="scientific">Pseudoscardovia suis</name>
    <dbReference type="NCBI Taxonomy" id="987063"/>
    <lineage>
        <taxon>Bacteria</taxon>
        <taxon>Bacillati</taxon>
        <taxon>Actinomycetota</taxon>
        <taxon>Actinomycetes</taxon>
        <taxon>Bifidobacteriales</taxon>
        <taxon>Bifidobacteriaceae</taxon>
        <taxon>Pseudoscardovia</taxon>
    </lineage>
</organism>